<dbReference type="Gene3D" id="1.10.730.10">
    <property type="entry name" value="Isoleucyl-tRNA Synthetase, Domain 1"/>
    <property type="match status" value="1"/>
</dbReference>
<dbReference type="RefSeq" id="XP_013312309.1">
    <property type="nucleotide sequence ID" value="XM_013456855.1"/>
</dbReference>
<dbReference type="GO" id="GO:0032543">
    <property type="term" value="P:mitochondrial translation"/>
    <property type="evidence" value="ECO:0007669"/>
    <property type="project" value="TreeGrafter"/>
</dbReference>
<dbReference type="SMART" id="SM00836">
    <property type="entry name" value="DALR_1"/>
    <property type="match status" value="1"/>
</dbReference>
<dbReference type="NCBIfam" id="TIGR00456">
    <property type="entry name" value="argS"/>
    <property type="match status" value="1"/>
</dbReference>
<evidence type="ECO:0000256" key="2">
    <source>
        <dbReference type="ARBA" id="ARBA00012837"/>
    </source>
</evidence>
<dbReference type="PRINTS" id="PR01038">
    <property type="entry name" value="TRNASYNTHARG"/>
</dbReference>
<feature type="coiled-coil region" evidence="9">
    <location>
        <begin position="542"/>
        <end position="576"/>
    </location>
</feature>
<feature type="region of interest" description="Disordered" evidence="10">
    <location>
        <begin position="1234"/>
        <end position="1287"/>
    </location>
</feature>
<sequence>MSASTAQQHEDLGEIREVGTDEALAWSLDCSPAVWRVFSSRRELSGIREDENKPWVEVLAAFIRDDRGAEADSRNQAGADEEGSTVRTFMHDLDTSDISQPQAECVEDYCFNATLEKLQAGQKLPCKAWVAEGGDGWYKPAADWLPPHSLYDALKKPRFGWRKDRASPAAAAVGQLGVELVDPSPSHLLTHPASGTPTSTPSSYSTNNETSSQTKQDEAPDIERRMTFIYDLDSWNICALVATASESQAAALRDAFFKYLTFRSSIEASLSDGWPTFRLSLHLPYYAWRCSSNPKADPRHDRRNHPLRHHRDVSFLNCEGGKAFLYEAQISFVLAGIDEWRWVAYCFVDSYFDEDGENAAQYHKDVSDGSHTDPFEYGVADKHTEQASEFFLKVFRIRTKQIMQEWERVVRNVEASIRQHARSHEKRPTESPGPSAADGVIEAYSDEIQKSLNWVGKALSVLTELSEVLDKTSDAWDNFRRFQVVKLQLLSSASRTGPSLSTIRTSFLRLELLKKTAEFMAKRCSTMKQELQFQLSLHDMEVGDQQRRLAEASNKLAQASNQMAQASYDMAQTNKKFSFTMMLPSNTLFPKLNAAGAMATLTDDGLSAMLEALNVEATSPLFPSADSKNNPMDIYLTRLADILVQLTNCDPQVALDSIQWPNEIWDLVVVLPRLRIQDIDSKDPAAELKQRFPPSPLFANPVEDGIHLRFLLAPITLARVLIPYILDRGDTYGKITLEGHVDLPSTDRPGNKIVVEFSSPNLGKEFDGNHLRSTIIGAYIASLYEAMDWDVCRMNFLGDWGRHIGLLAVGWLRFGSEELFETDPLQHLLGVFSQISKLLKDEQEEARRLRAEGQVDRSEVTNTISAEKDAFFRSMENGDRDAVDLWRKIREACVRSYTDLYARLNIAFDEYSGESTVSHETVARVEAILKEKDAYRESEGAWVIDFEKHGYKGQKTAIARFSDGTTTYLLRDIAAALERSDTHSFDKMIYVVASKQDSHFHQVFTALEIMGYSELVAKLQHISFGKFQGLSPHEDSRGLLLKDILDQCQSTMDDFLESNPDDFAQVRGDQGARSLSSPLAAMGLMTQELSIRRGATFNYDTHKMADLDIYSGLSLHYWFTQVDARLQGATINREALEKADYSIFEEEAYSDILRLLIQFPGMVKSSAKSLESSIILNYLFRVTDALPAIFDKEEVAESSKLNIAKLALFECVRQTLSNGMAMVSLVPVRMSTQTGGIEQSAQEEQAAQDQQNEECQQPDQPAQTEHDDQPAHDTLAEQTEHIAETGA</sequence>
<dbReference type="InterPro" id="IPR001278">
    <property type="entry name" value="Arg-tRNA-ligase"/>
</dbReference>
<feature type="compositionally biased region" description="Low complexity" evidence="10">
    <location>
        <begin position="1238"/>
        <end position="1260"/>
    </location>
</feature>
<dbReference type="SUPFAM" id="SSF47323">
    <property type="entry name" value="Anticodon-binding domain of a subclass of class I aminoacyl-tRNA synthetases"/>
    <property type="match status" value="1"/>
</dbReference>
<keyword evidence="4" id="KW-0547">Nucleotide-binding</keyword>
<keyword evidence="5" id="KW-0067">ATP-binding</keyword>
<dbReference type="Pfam" id="PF00750">
    <property type="entry name" value="tRNA-synt_1d"/>
    <property type="match status" value="1"/>
</dbReference>
<accession>A0A0D2EAM1</accession>
<gene>
    <name evidence="12" type="ORF">PV05_10415</name>
</gene>
<feature type="compositionally biased region" description="Basic and acidic residues" evidence="10">
    <location>
        <begin position="1264"/>
        <end position="1287"/>
    </location>
</feature>
<dbReference type="Gene3D" id="3.40.50.620">
    <property type="entry name" value="HUPs"/>
    <property type="match status" value="1"/>
</dbReference>
<evidence type="ECO:0000256" key="10">
    <source>
        <dbReference type="SAM" id="MobiDB-lite"/>
    </source>
</evidence>
<organism evidence="12 13">
    <name type="scientific">Exophiala xenobiotica</name>
    <dbReference type="NCBI Taxonomy" id="348802"/>
    <lineage>
        <taxon>Eukaryota</taxon>
        <taxon>Fungi</taxon>
        <taxon>Dikarya</taxon>
        <taxon>Ascomycota</taxon>
        <taxon>Pezizomycotina</taxon>
        <taxon>Eurotiomycetes</taxon>
        <taxon>Chaetothyriomycetidae</taxon>
        <taxon>Chaetothyriales</taxon>
        <taxon>Herpotrichiellaceae</taxon>
        <taxon>Exophiala</taxon>
    </lineage>
</organism>
<dbReference type="SUPFAM" id="SSF55190">
    <property type="entry name" value="Arginyl-tRNA synthetase (ArgRS), N-terminal 'additional' domain"/>
    <property type="match status" value="1"/>
</dbReference>
<keyword evidence="6" id="KW-0648">Protein biosynthesis</keyword>
<evidence type="ECO:0000256" key="1">
    <source>
        <dbReference type="ARBA" id="ARBA00005594"/>
    </source>
</evidence>
<dbReference type="PANTHER" id="PTHR11956">
    <property type="entry name" value="ARGINYL-TRNA SYNTHETASE"/>
    <property type="match status" value="1"/>
</dbReference>
<dbReference type="OrthoDB" id="68056at2759"/>
<proteinExistence type="inferred from homology"/>
<keyword evidence="13" id="KW-1185">Reference proteome</keyword>
<feature type="region of interest" description="Disordered" evidence="10">
    <location>
        <begin position="187"/>
        <end position="220"/>
    </location>
</feature>
<evidence type="ECO:0000256" key="6">
    <source>
        <dbReference type="ARBA" id="ARBA00022917"/>
    </source>
</evidence>
<evidence type="ECO:0000259" key="11">
    <source>
        <dbReference type="SMART" id="SM00836"/>
    </source>
</evidence>
<evidence type="ECO:0000256" key="8">
    <source>
        <dbReference type="ARBA" id="ARBA00049339"/>
    </source>
</evidence>
<dbReference type="InterPro" id="IPR036695">
    <property type="entry name" value="Arg-tRNA-synth_N_sf"/>
</dbReference>
<dbReference type="GO" id="GO:0005524">
    <property type="term" value="F:ATP binding"/>
    <property type="evidence" value="ECO:0007669"/>
    <property type="project" value="UniProtKB-KW"/>
</dbReference>
<keyword evidence="3 12" id="KW-0436">Ligase</keyword>
<comment type="similarity">
    <text evidence="1">Belongs to the class-I aminoacyl-tRNA synthetase family.</text>
</comment>
<evidence type="ECO:0000256" key="4">
    <source>
        <dbReference type="ARBA" id="ARBA00022741"/>
    </source>
</evidence>
<dbReference type="GO" id="GO:0004814">
    <property type="term" value="F:arginine-tRNA ligase activity"/>
    <property type="evidence" value="ECO:0007669"/>
    <property type="project" value="UniProtKB-EC"/>
</dbReference>
<evidence type="ECO:0000256" key="5">
    <source>
        <dbReference type="ARBA" id="ARBA00022840"/>
    </source>
</evidence>
<dbReference type="PANTHER" id="PTHR11956:SF11">
    <property type="entry name" value="ARGININE--TRNA LIGASE, MITOCHONDRIAL-RELATED"/>
    <property type="match status" value="1"/>
</dbReference>
<dbReference type="InterPro" id="IPR014729">
    <property type="entry name" value="Rossmann-like_a/b/a_fold"/>
</dbReference>
<keyword evidence="9" id="KW-0175">Coiled coil</keyword>
<dbReference type="EC" id="6.1.1.19" evidence="2"/>
<dbReference type="SUPFAM" id="SSF52374">
    <property type="entry name" value="Nucleotidylyl transferase"/>
    <property type="match status" value="1"/>
</dbReference>
<dbReference type="HOGENOM" id="CLU_262556_0_0_1"/>
<dbReference type="InterPro" id="IPR009080">
    <property type="entry name" value="tRNAsynth_Ia_anticodon-bd"/>
</dbReference>
<dbReference type="GO" id="GO:0006420">
    <property type="term" value="P:arginyl-tRNA aminoacylation"/>
    <property type="evidence" value="ECO:0007669"/>
    <property type="project" value="InterPro"/>
</dbReference>
<evidence type="ECO:0000256" key="9">
    <source>
        <dbReference type="SAM" id="Coils"/>
    </source>
</evidence>
<keyword evidence="7" id="KW-0030">Aminoacyl-tRNA synthetase</keyword>
<dbReference type="GO" id="GO:0005739">
    <property type="term" value="C:mitochondrion"/>
    <property type="evidence" value="ECO:0007669"/>
    <property type="project" value="TreeGrafter"/>
</dbReference>
<dbReference type="InterPro" id="IPR035684">
    <property type="entry name" value="ArgRS_core"/>
</dbReference>
<evidence type="ECO:0000256" key="3">
    <source>
        <dbReference type="ARBA" id="ARBA00022598"/>
    </source>
</evidence>
<dbReference type="STRING" id="348802.A0A0D2EAM1"/>
<comment type="catalytic activity">
    <reaction evidence="8">
        <text>tRNA(Arg) + L-arginine + ATP = L-arginyl-tRNA(Arg) + AMP + diphosphate</text>
        <dbReference type="Rhea" id="RHEA:20301"/>
        <dbReference type="Rhea" id="RHEA-COMP:9658"/>
        <dbReference type="Rhea" id="RHEA-COMP:9673"/>
        <dbReference type="ChEBI" id="CHEBI:30616"/>
        <dbReference type="ChEBI" id="CHEBI:32682"/>
        <dbReference type="ChEBI" id="CHEBI:33019"/>
        <dbReference type="ChEBI" id="CHEBI:78442"/>
        <dbReference type="ChEBI" id="CHEBI:78513"/>
        <dbReference type="ChEBI" id="CHEBI:456215"/>
        <dbReference type="EC" id="6.1.1.19"/>
    </reaction>
</comment>
<dbReference type="InterPro" id="IPR008909">
    <property type="entry name" value="DALR_anticod-bd"/>
</dbReference>
<feature type="compositionally biased region" description="Low complexity" evidence="10">
    <location>
        <begin position="190"/>
        <end position="214"/>
    </location>
</feature>
<evidence type="ECO:0000313" key="13">
    <source>
        <dbReference type="Proteomes" id="UP000054342"/>
    </source>
</evidence>
<evidence type="ECO:0000256" key="7">
    <source>
        <dbReference type="ARBA" id="ARBA00023146"/>
    </source>
</evidence>
<protein>
    <recommendedName>
        <fullName evidence="2">arginine--tRNA ligase</fullName>
        <ecNumber evidence="2">6.1.1.19</ecNumber>
    </recommendedName>
</protein>
<dbReference type="Gene3D" id="3.30.1360.70">
    <property type="entry name" value="Arginyl tRNA synthetase N-terminal domain"/>
    <property type="match status" value="1"/>
</dbReference>
<dbReference type="Pfam" id="PF05746">
    <property type="entry name" value="DALR_1"/>
    <property type="match status" value="1"/>
</dbReference>
<dbReference type="GeneID" id="25332323"/>
<dbReference type="Proteomes" id="UP000054342">
    <property type="component" value="Unassembled WGS sequence"/>
</dbReference>
<dbReference type="EMBL" id="KN847322">
    <property type="protein sequence ID" value="KIW51725.1"/>
    <property type="molecule type" value="Genomic_DNA"/>
</dbReference>
<feature type="domain" description="DALR anticodon binding" evidence="11">
    <location>
        <begin position="1126"/>
        <end position="1230"/>
    </location>
</feature>
<evidence type="ECO:0000313" key="12">
    <source>
        <dbReference type="EMBL" id="KIW51725.1"/>
    </source>
</evidence>
<reference evidence="12 13" key="1">
    <citation type="submission" date="2015-01" db="EMBL/GenBank/DDBJ databases">
        <title>The Genome Sequence of Exophiala xenobiotica CBS118157.</title>
        <authorList>
            <consortium name="The Broad Institute Genomics Platform"/>
            <person name="Cuomo C."/>
            <person name="de Hoog S."/>
            <person name="Gorbushina A."/>
            <person name="Stielow B."/>
            <person name="Teixiera M."/>
            <person name="Abouelleil A."/>
            <person name="Chapman S.B."/>
            <person name="Priest M."/>
            <person name="Young S.K."/>
            <person name="Wortman J."/>
            <person name="Nusbaum C."/>
            <person name="Birren B."/>
        </authorList>
    </citation>
    <scope>NUCLEOTIDE SEQUENCE [LARGE SCALE GENOMIC DNA]</scope>
    <source>
        <strain evidence="12 13">CBS 118157</strain>
    </source>
</reference>
<name>A0A0D2EAM1_9EURO</name>